<reference evidence="2 3" key="2">
    <citation type="submission" date="2019-01" db="EMBL/GenBank/DDBJ databases">
        <title>A chromosome length genome reference of the Java medaka (oryzias javanicus).</title>
        <authorList>
            <person name="Herpin A."/>
            <person name="Takehana Y."/>
            <person name="Naruse K."/>
            <person name="Ansai S."/>
            <person name="Kawaguchi M."/>
        </authorList>
    </citation>
    <scope>NUCLEOTIDE SEQUENCE [LARGE SCALE GENOMIC DNA]</scope>
    <source>
        <strain evidence="2">RS831</strain>
        <tissue evidence="2">Whole body</tissue>
    </source>
</reference>
<name>A0A3S2PD41_ORYJA</name>
<keyword evidence="1" id="KW-0472">Membrane</keyword>
<evidence type="ECO:0000256" key="1">
    <source>
        <dbReference type="SAM" id="Phobius"/>
    </source>
</evidence>
<dbReference type="Proteomes" id="UP000283210">
    <property type="component" value="Chromosome 5"/>
</dbReference>
<keyword evidence="1" id="KW-0812">Transmembrane</keyword>
<sequence length="94" mass="9915">MRTRTNGPRGGGHGERSANISPYFKVTACSAQRGPFGQQHLALNGGPTGSAAEAPTGTRALQTHRCRLSGHLFHQSAFLLFTISPNLLLASLMG</sequence>
<dbReference type="AlphaFoldDB" id="A0A3S2PD41"/>
<evidence type="ECO:0000313" key="2">
    <source>
        <dbReference type="EMBL" id="RVE72404.1"/>
    </source>
</evidence>
<reference evidence="2 3" key="1">
    <citation type="submission" date="2018-11" db="EMBL/GenBank/DDBJ databases">
        <authorList>
            <person name="Lopez-Roques C."/>
            <person name="Donnadieu C."/>
            <person name="Bouchez O."/>
            <person name="Klopp C."/>
            <person name="Cabau C."/>
            <person name="Zahm M."/>
        </authorList>
    </citation>
    <scope>NUCLEOTIDE SEQUENCE [LARGE SCALE GENOMIC DNA]</scope>
    <source>
        <strain evidence="2">RS831</strain>
        <tissue evidence="2">Whole body</tissue>
    </source>
</reference>
<proteinExistence type="predicted"/>
<dbReference type="EMBL" id="CM012441">
    <property type="protein sequence ID" value="RVE72404.1"/>
    <property type="molecule type" value="Genomic_DNA"/>
</dbReference>
<organism evidence="2 3">
    <name type="scientific">Oryzias javanicus</name>
    <name type="common">Javanese ricefish</name>
    <name type="synonym">Aplocheilus javanicus</name>
    <dbReference type="NCBI Taxonomy" id="123683"/>
    <lineage>
        <taxon>Eukaryota</taxon>
        <taxon>Metazoa</taxon>
        <taxon>Chordata</taxon>
        <taxon>Craniata</taxon>
        <taxon>Vertebrata</taxon>
        <taxon>Euteleostomi</taxon>
        <taxon>Actinopterygii</taxon>
        <taxon>Neopterygii</taxon>
        <taxon>Teleostei</taxon>
        <taxon>Neoteleostei</taxon>
        <taxon>Acanthomorphata</taxon>
        <taxon>Ovalentaria</taxon>
        <taxon>Atherinomorphae</taxon>
        <taxon>Beloniformes</taxon>
        <taxon>Adrianichthyidae</taxon>
        <taxon>Oryziinae</taxon>
        <taxon>Oryzias</taxon>
    </lineage>
</organism>
<protein>
    <submittedName>
        <fullName evidence="2">Uncharacterized protein</fullName>
    </submittedName>
</protein>
<gene>
    <name evidence="2" type="ORF">OJAV_G00042640</name>
</gene>
<keyword evidence="1" id="KW-1133">Transmembrane helix</keyword>
<feature type="transmembrane region" description="Helical" evidence="1">
    <location>
        <begin position="72"/>
        <end position="93"/>
    </location>
</feature>
<keyword evidence="3" id="KW-1185">Reference proteome</keyword>
<accession>A0A3S2PD41</accession>
<evidence type="ECO:0000313" key="3">
    <source>
        <dbReference type="Proteomes" id="UP000283210"/>
    </source>
</evidence>